<reference evidence="2" key="1">
    <citation type="submission" date="2023-05" db="EMBL/GenBank/DDBJ databases">
        <authorList>
            <person name="Zhang X."/>
        </authorList>
    </citation>
    <scope>NUCLEOTIDE SEQUENCE</scope>
    <source>
        <strain evidence="2">YF14B1</strain>
    </source>
</reference>
<sequence length="300" mass="33594">MKPTLLILAAGVGSRYGGLKQMDGMGPSGETLLDYSVYDAIRAGFGKVVFVIRKDIEADFKEIFHERFSSRFPVEYVFQELTKLPAGFTPPEGRTKPWGTVHAVLMGEEAINEPFCMINADDFYGFESFDIIAKELTKLDPNGSEYINIGYKIKNTLSEHGSVARGILEADANGNLTQLVERTKVEKTATGARYEVENGWVDLTGDEPVSMNFMGFPPSAFPLMKEYFTEFLKKNGNDLKAECFIPNFMGEMSKQGKAHTKVISTPAKWFGVTYREDRQMVVNAIKELVAQGKYPEKLWS</sequence>
<comment type="caution">
    <text evidence="2">The sequence shown here is derived from an EMBL/GenBank/DDBJ whole genome shotgun (WGS) entry which is preliminary data.</text>
</comment>
<accession>A0AAE3QM08</accession>
<evidence type="ECO:0000313" key="3">
    <source>
        <dbReference type="Proteomes" id="UP001241110"/>
    </source>
</evidence>
<evidence type="ECO:0000313" key="2">
    <source>
        <dbReference type="EMBL" id="MDJ1479396.1"/>
    </source>
</evidence>
<dbReference type="Gene3D" id="3.90.550.10">
    <property type="entry name" value="Spore Coat Polysaccharide Biosynthesis Protein SpsA, Chain A"/>
    <property type="match status" value="1"/>
</dbReference>
<dbReference type="AlphaFoldDB" id="A0AAE3QM08"/>
<dbReference type="EMBL" id="JASJOS010000001">
    <property type="protein sequence ID" value="MDJ1479396.1"/>
    <property type="molecule type" value="Genomic_DNA"/>
</dbReference>
<dbReference type="InterPro" id="IPR005835">
    <property type="entry name" value="NTP_transferase_dom"/>
</dbReference>
<feature type="domain" description="Nucleotidyl transferase" evidence="1">
    <location>
        <begin position="6"/>
        <end position="188"/>
    </location>
</feature>
<organism evidence="2 3">
    <name type="scientific">Xanthocytophaga flava</name>
    <dbReference type="NCBI Taxonomy" id="3048013"/>
    <lineage>
        <taxon>Bacteria</taxon>
        <taxon>Pseudomonadati</taxon>
        <taxon>Bacteroidota</taxon>
        <taxon>Cytophagia</taxon>
        <taxon>Cytophagales</taxon>
        <taxon>Rhodocytophagaceae</taxon>
        <taxon>Xanthocytophaga</taxon>
    </lineage>
</organism>
<dbReference type="RefSeq" id="WP_313975540.1">
    <property type="nucleotide sequence ID" value="NZ_JASJOS010000001.1"/>
</dbReference>
<proteinExistence type="predicted"/>
<gene>
    <name evidence="2" type="ORF">QNI16_02800</name>
</gene>
<dbReference type="Proteomes" id="UP001241110">
    <property type="component" value="Unassembled WGS sequence"/>
</dbReference>
<dbReference type="SUPFAM" id="SSF53448">
    <property type="entry name" value="Nucleotide-diphospho-sugar transferases"/>
    <property type="match status" value="1"/>
</dbReference>
<dbReference type="Pfam" id="PF00483">
    <property type="entry name" value="NTP_transferase"/>
    <property type="match status" value="1"/>
</dbReference>
<dbReference type="InterPro" id="IPR029044">
    <property type="entry name" value="Nucleotide-diphossugar_trans"/>
</dbReference>
<protein>
    <submittedName>
        <fullName evidence="2">Sugar phosphate nucleotidyltransferase</fullName>
    </submittedName>
</protein>
<name>A0AAE3QM08_9BACT</name>
<evidence type="ECO:0000259" key="1">
    <source>
        <dbReference type="Pfam" id="PF00483"/>
    </source>
</evidence>